<sequence>MPAGAIISTRPPGGLTSAQWKELLPKADAMLTCWGRCRPEDAEIPHKFEYEHPTKTTYSCMICGRERTAVLKNNPATPSPRITPLLKKYLKEKKEIKIMAENPLQAAIGKAVEEKMEKIVKIEPGLNEAAVEAIVRRVIGEMLGGAAPKAAKKAAGKAKTAKTCCGKWATIQKDGKVRCPICKELGDPA</sequence>
<protein>
    <submittedName>
        <fullName evidence="1">Uncharacterized protein</fullName>
    </submittedName>
</protein>
<name>A0A0F9B8S9_9ZZZZ</name>
<comment type="caution">
    <text evidence="1">The sequence shown here is derived from an EMBL/GenBank/DDBJ whole genome shotgun (WGS) entry which is preliminary data.</text>
</comment>
<reference evidence="1" key="1">
    <citation type="journal article" date="2015" name="Nature">
        <title>Complex archaea that bridge the gap between prokaryotes and eukaryotes.</title>
        <authorList>
            <person name="Spang A."/>
            <person name="Saw J.H."/>
            <person name="Jorgensen S.L."/>
            <person name="Zaremba-Niedzwiedzka K."/>
            <person name="Martijn J."/>
            <person name="Lind A.E."/>
            <person name="van Eijk R."/>
            <person name="Schleper C."/>
            <person name="Guy L."/>
            <person name="Ettema T.J."/>
        </authorList>
    </citation>
    <scope>NUCLEOTIDE SEQUENCE</scope>
</reference>
<dbReference type="AlphaFoldDB" id="A0A0F9B8S9"/>
<organism evidence="1">
    <name type="scientific">marine sediment metagenome</name>
    <dbReference type="NCBI Taxonomy" id="412755"/>
    <lineage>
        <taxon>unclassified sequences</taxon>
        <taxon>metagenomes</taxon>
        <taxon>ecological metagenomes</taxon>
    </lineage>
</organism>
<gene>
    <name evidence="1" type="ORF">LCGC14_2479190</name>
</gene>
<evidence type="ECO:0000313" key="1">
    <source>
        <dbReference type="EMBL" id="KKL18070.1"/>
    </source>
</evidence>
<dbReference type="EMBL" id="LAZR01039012">
    <property type="protein sequence ID" value="KKL18070.1"/>
    <property type="molecule type" value="Genomic_DNA"/>
</dbReference>
<proteinExistence type="predicted"/>
<accession>A0A0F9B8S9</accession>